<dbReference type="Gene3D" id="3.30.830.10">
    <property type="entry name" value="Metalloenzyme, LuxS/M16 peptidase-like"/>
    <property type="match status" value="2"/>
</dbReference>
<proteinExistence type="inferred from homology"/>
<protein>
    <recommendedName>
        <fullName evidence="7">Peptidase M16</fullName>
    </recommendedName>
</protein>
<dbReference type="SUPFAM" id="SSF63411">
    <property type="entry name" value="LuxS/MPP-like metallohydrolase"/>
    <property type="match status" value="2"/>
</dbReference>
<dbReference type="PROSITE" id="PS00143">
    <property type="entry name" value="INSULINASE"/>
    <property type="match status" value="1"/>
</dbReference>
<name>A0A2H0NGB3_9BACT</name>
<accession>A0A2H0NGB3</accession>
<reference evidence="5 6" key="1">
    <citation type="submission" date="2017-09" db="EMBL/GenBank/DDBJ databases">
        <title>Depth-based differentiation of microbial function through sediment-hosted aquifers and enrichment of novel symbionts in the deep terrestrial subsurface.</title>
        <authorList>
            <person name="Probst A.J."/>
            <person name="Ladd B."/>
            <person name="Jarett J.K."/>
            <person name="Geller-Mcgrath D.E."/>
            <person name="Sieber C.M."/>
            <person name="Emerson J.B."/>
            <person name="Anantharaman K."/>
            <person name="Thomas B.C."/>
            <person name="Malmstrom R."/>
            <person name="Stieglmeier M."/>
            <person name="Klingl A."/>
            <person name="Woyke T."/>
            <person name="Ryan C.M."/>
            <person name="Banfield J.F."/>
        </authorList>
    </citation>
    <scope>NUCLEOTIDE SEQUENCE [LARGE SCALE GENOMIC DNA]</scope>
    <source>
        <strain evidence="5">CG11_big_fil_rev_8_21_14_0_20_37_11</strain>
    </source>
</reference>
<evidence type="ECO:0000313" key="5">
    <source>
        <dbReference type="EMBL" id="PIR07930.1"/>
    </source>
</evidence>
<comment type="similarity">
    <text evidence="1 2">Belongs to the peptidase M16 family.</text>
</comment>
<comment type="caution">
    <text evidence="5">The sequence shown here is derived from an EMBL/GenBank/DDBJ whole genome shotgun (WGS) entry which is preliminary data.</text>
</comment>
<dbReference type="EMBL" id="PCWS01000130">
    <property type="protein sequence ID" value="PIR07930.1"/>
    <property type="molecule type" value="Genomic_DNA"/>
</dbReference>
<dbReference type="GO" id="GO:0006508">
    <property type="term" value="P:proteolysis"/>
    <property type="evidence" value="ECO:0007669"/>
    <property type="project" value="InterPro"/>
</dbReference>
<evidence type="ECO:0000259" key="3">
    <source>
        <dbReference type="Pfam" id="PF00675"/>
    </source>
</evidence>
<dbReference type="PANTHER" id="PTHR11851">
    <property type="entry name" value="METALLOPROTEASE"/>
    <property type="match status" value="1"/>
</dbReference>
<dbReference type="GO" id="GO:0046872">
    <property type="term" value="F:metal ion binding"/>
    <property type="evidence" value="ECO:0007669"/>
    <property type="project" value="InterPro"/>
</dbReference>
<dbReference type="GO" id="GO:0004222">
    <property type="term" value="F:metalloendopeptidase activity"/>
    <property type="evidence" value="ECO:0007669"/>
    <property type="project" value="InterPro"/>
</dbReference>
<dbReference type="Pfam" id="PF00675">
    <property type="entry name" value="Peptidase_M16"/>
    <property type="match status" value="1"/>
</dbReference>
<gene>
    <name evidence="5" type="ORF">COV53_05730</name>
</gene>
<evidence type="ECO:0008006" key="7">
    <source>
        <dbReference type="Google" id="ProtNLM"/>
    </source>
</evidence>
<dbReference type="AlphaFoldDB" id="A0A2H0NGB3"/>
<dbReference type="InterPro" id="IPR011765">
    <property type="entry name" value="Pept_M16_N"/>
</dbReference>
<dbReference type="InterPro" id="IPR050361">
    <property type="entry name" value="MPP/UQCRC_Complex"/>
</dbReference>
<dbReference type="InterPro" id="IPR011249">
    <property type="entry name" value="Metalloenz_LuxS/M16"/>
</dbReference>
<dbReference type="PANTHER" id="PTHR11851:SF49">
    <property type="entry name" value="MITOCHONDRIAL-PROCESSING PEPTIDASE SUBUNIT ALPHA"/>
    <property type="match status" value="1"/>
</dbReference>
<evidence type="ECO:0000256" key="1">
    <source>
        <dbReference type="ARBA" id="ARBA00007261"/>
    </source>
</evidence>
<feature type="domain" description="Peptidase M16 C-terminal" evidence="4">
    <location>
        <begin position="167"/>
        <end position="347"/>
    </location>
</feature>
<dbReference type="Proteomes" id="UP000230707">
    <property type="component" value="Unassembled WGS sequence"/>
</dbReference>
<dbReference type="Pfam" id="PF05193">
    <property type="entry name" value="Peptidase_M16_C"/>
    <property type="match status" value="1"/>
</dbReference>
<organism evidence="5 6">
    <name type="scientific">Candidatus Gottesmanbacteria bacterium CG11_big_fil_rev_8_21_14_0_20_37_11</name>
    <dbReference type="NCBI Taxonomy" id="1974575"/>
    <lineage>
        <taxon>Bacteria</taxon>
        <taxon>Candidatus Gottesmaniibacteriota</taxon>
    </lineage>
</organism>
<sequence length="427" mass="48326">MEYHKKILENGLRIISVPMPYVKSVTALIMVGAGSRYEEKEINGISHFLEHMAFKGTVKRPSALTISSLIDGIGGEFNAFTSKDHTGYYIKAAVTHLPLLMDVLTDMLLHSKFDTVEIDKEKGVIIEEINMYEDMPIRKISDIYENLLYGDTKLGQDIAGRKEVIRKIKKEDFLSYTHRFYGPANTIVGVAGGIGNGNGKLKEVEELIRSYLGAWKNKEVTRPDIVKDAQKAPALFLKFKDTQQAHLCLGVRSYNAMHPDKYILGVLTSILGGGMSSRLFIEVRERRGLAYYVRSSNEQYTDVGNFVTQAGVDVERIDDAVKVILEEFAKIGEEKVKDEELTKAKEYLKGRLTLELEDSRSVASLFVSSDLLEDEIKTPEEIMEKIDEVTVEDVQRVAKDIFRQEVINLAIIGPYKDEERFKRLLKL</sequence>
<evidence type="ECO:0000313" key="6">
    <source>
        <dbReference type="Proteomes" id="UP000230707"/>
    </source>
</evidence>
<evidence type="ECO:0000259" key="4">
    <source>
        <dbReference type="Pfam" id="PF05193"/>
    </source>
</evidence>
<evidence type="ECO:0000256" key="2">
    <source>
        <dbReference type="RuleBase" id="RU004447"/>
    </source>
</evidence>
<feature type="domain" description="Peptidase M16 N-terminal" evidence="3">
    <location>
        <begin position="14"/>
        <end position="158"/>
    </location>
</feature>
<dbReference type="InterPro" id="IPR001431">
    <property type="entry name" value="Pept_M16_Zn_BS"/>
</dbReference>
<dbReference type="InterPro" id="IPR007863">
    <property type="entry name" value="Peptidase_M16_C"/>
</dbReference>